<evidence type="ECO:0000313" key="3">
    <source>
        <dbReference type="Proteomes" id="UP000243015"/>
    </source>
</evidence>
<evidence type="ECO:0008006" key="4">
    <source>
        <dbReference type="Google" id="ProtNLM"/>
    </source>
</evidence>
<evidence type="ECO:0000256" key="1">
    <source>
        <dbReference type="SAM" id="MobiDB-lite"/>
    </source>
</evidence>
<protein>
    <recommendedName>
        <fullName evidence="4">HNH nuclease domain-containing protein</fullName>
    </recommendedName>
</protein>
<feature type="region of interest" description="Disordered" evidence="1">
    <location>
        <begin position="55"/>
        <end position="83"/>
    </location>
</feature>
<sequence length="469" mass="51232">MLITATLAVSISTAILIGAGSAGTWSIWWSTHRNPPNLASEVSKLDDRVTSIEDTLKQTKTADPPEDGPATTQTDQETSHNNKKALDIKAHDDDDDNKADKFNTQSNGIPLALTCSLLAVCCRCPRLVCQQADAVCPDEPRVQISPILHQYAMSTRSSQGDYPKSDAFSRATKLEVKRLAGGGCWACRASTTQVCQVFGKEDPQMPLWYDANLINFDLTSVDNGIALCPTCHAEFDQTADPGFGLLPTDLQYFVDVELDGRQEQKLAMKNGKDIHRKVPTAEEYKIHQSNNGKVPTDAGGGLYRPIFLKNYLPGGDLSSHMLDTLSAPKQWHGAPVATLRRGILVLGGARVQSLDAETRSQLELLRDLYFLDDEETSPAVRSRQTQGVAQQGQKRPLDNEYGGQNKLSKSSNPAIESGNRRAADEGITLQQCPCGALNVPRRWTLGPGLTADEAVLRYAPLLKDMQSKE</sequence>
<feature type="compositionally biased region" description="Polar residues" evidence="1">
    <location>
        <begin position="405"/>
        <end position="414"/>
    </location>
</feature>
<reference evidence="2 3" key="1">
    <citation type="submission" date="2016-05" db="EMBL/GenBank/DDBJ databases">
        <title>Genome sequencing of Trichophyton rubrum CMCC(F)T1i isolated from hair.</title>
        <authorList>
            <person name="Zhan P."/>
            <person name="Tao Y."/>
            <person name="Liu W."/>
        </authorList>
    </citation>
    <scope>NUCLEOTIDE SEQUENCE [LARGE SCALE GENOMIC DNA]</scope>
    <source>
        <strain evidence="3">CMCC(F)T1i</strain>
    </source>
</reference>
<accession>A0A178EPI6</accession>
<dbReference type="Proteomes" id="UP000243015">
    <property type="component" value="Unassembled WGS sequence"/>
</dbReference>
<gene>
    <name evidence="2" type="ORF">A7C99_6525</name>
</gene>
<evidence type="ECO:0000313" key="2">
    <source>
        <dbReference type="EMBL" id="OAL61954.1"/>
    </source>
</evidence>
<comment type="caution">
    <text evidence="2">The sequence shown here is derived from an EMBL/GenBank/DDBJ whole genome shotgun (WGS) entry which is preliminary data.</text>
</comment>
<proteinExistence type="predicted"/>
<feature type="region of interest" description="Disordered" evidence="1">
    <location>
        <begin position="376"/>
        <end position="420"/>
    </location>
</feature>
<feature type="compositionally biased region" description="Polar residues" evidence="1">
    <location>
        <begin position="382"/>
        <end position="393"/>
    </location>
</feature>
<name>A0A178EPI6_TRIRU</name>
<dbReference type="VEuPathDB" id="FungiDB:TERG_11945"/>
<dbReference type="EMBL" id="LHPM01000019">
    <property type="protein sequence ID" value="OAL61954.1"/>
    <property type="molecule type" value="Genomic_DNA"/>
</dbReference>
<dbReference type="AlphaFoldDB" id="A0A178EPI6"/>
<organism evidence="2 3">
    <name type="scientific">Trichophyton rubrum</name>
    <name type="common">Athlete's foot fungus</name>
    <name type="synonym">Epidermophyton rubrum</name>
    <dbReference type="NCBI Taxonomy" id="5551"/>
    <lineage>
        <taxon>Eukaryota</taxon>
        <taxon>Fungi</taxon>
        <taxon>Dikarya</taxon>
        <taxon>Ascomycota</taxon>
        <taxon>Pezizomycotina</taxon>
        <taxon>Eurotiomycetes</taxon>
        <taxon>Eurotiomycetidae</taxon>
        <taxon>Onygenales</taxon>
        <taxon>Arthrodermataceae</taxon>
        <taxon>Trichophyton</taxon>
    </lineage>
</organism>
<dbReference type="VEuPathDB" id="FungiDB:TERG_03074"/>